<keyword evidence="2" id="KW-1185">Reference proteome</keyword>
<proteinExistence type="predicted"/>
<accession>L5JQA9</accession>
<reference evidence="2" key="1">
    <citation type="journal article" date="2013" name="Science">
        <title>Comparative analysis of bat genomes provides insight into the evolution of flight and immunity.</title>
        <authorList>
            <person name="Zhang G."/>
            <person name="Cowled C."/>
            <person name="Shi Z."/>
            <person name="Huang Z."/>
            <person name="Bishop-Lilly K.A."/>
            <person name="Fang X."/>
            <person name="Wynne J.W."/>
            <person name="Xiong Z."/>
            <person name="Baker M.L."/>
            <person name="Zhao W."/>
            <person name="Tachedjian M."/>
            <person name="Zhu Y."/>
            <person name="Zhou P."/>
            <person name="Jiang X."/>
            <person name="Ng J."/>
            <person name="Yang L."/>
            <person name="Wu L."/>
            <person name="Xiao J."/>
            <person name="Feng Y."/>
            <person name="Chen Y."/>
            <person name="Sun X."/>
            <person name="Zhang Y."/>
            <person name="Marsh G.A."/>
            <person name="Crameri G."/>
            <person name="Broder C.C."/>
            <person name="Frey K.G."/>
            <person name="Wang L.F."/>
            <person name="Wang J."/>
        </authorList>
    </citation>
    <scope>NUCLEOTIDE SEQUENCE [LARGE SCALE GENOMIC DNA]</scope>
</reference>
<dbReference type="InParanoid" id="L5JQA9"/>
<dbReference type="EMBL" id="KB031155">
    <property type="protein sequence ID" value="ELK00926.1"/>
    <property type="molecule type" value="Genomic_DNA"/>
</dbReference>
<sequence>MAARAPHGTLGVGGASGTTLGSAAGLRCRFLTRWRKQLSNLRADLGTLGDKRAEVLVGVWRAKVKSFSRLWAPGAGYDVYYPLLAETQISDTIWETVKTCQKPQGEAADLGYDLGDSKDLSEAPR</sequence>
<protein>
    <submittedName>
        <fullName evidence="1">Uncharacterized protein</fullName>
    </submittedName>
</protein>
<gene>
    <name evidence="1" type="ORF">PAL_GLEAN10018378</name>
</gene>
<evidence type="ECO:0000313" key="2">
    <source>
        <dbReference type="Proteomes" id="UP000010552"/>
    </source>
</evidence>
<evidence type="ECO:0000313" key="1">
    <source>
        <dbReference type="EMBL" id="ELK00926.1"/>
    </source>
</evidence>
<dbReference type="Proteomes" id="UP000010552">
    <property type="component" value="Unassembled WGS sequence"/>
</dbReference>
<organism evidence="1 2">
    <name type="scientific">Pteropus alecto</name>
    <name type="common">Black flying fox</name>
    <dbReference type="NCBI Taxonomy" id="9402"/>
    <lineage>
        <taxon>Eukaryota</taxon>
        <taxon>Metazoa</taxon>
        <taxon>Chordata</taxon>
        <taxon>Craniata</taxon>
        <taxon>Vertebrata</taxon>
        <taxon>Euteleostomi</taxon>
        <taxon>Mammalia</taxon>
        <taxon>Eutheria</taxon>
        <taxon>Laurasiatheria</taxon>
        <taxon>Chiroptera</taxon>
        <taxon>Yinpterochiroptera</taxon>
        <taxon>Pteropodoidea</taxon>
        <taxon>Pteropodidae</taxon>
        <taxon>Pteropodinae</taxon>
        <taxon>Pteropus</taxon>
    </lineage>
</organism>
<name>L5JQA9_PTEAL</name>
<dbReference type="AlphaFoldDB" id="L5JQA9"/>